<comment type="caution">
    <text evidence="1">The sequence shown here is derived from an EMBL/GenBank/DDBJ whole genome shotgun (WGS) entry which is preliminary data.</text>
</comment>
<gene>
    <name evidence="1" type="ORF">HINF_LOCUS16564</name>
    <name evidence="2" type="ORF">HINF_LOCUS18848</name>
</gene>
<dbReference type="AlphaFoldDB" id="A0AA86NZH7"/>
<reference evidence="2 3" key="2">
    <citation type="submission" date="2024-07" db="EMBL/GenBank/DDBJ databases">
        <authorList>
            <person name="Akdeniz Z."/>
        </authorList>
    </citation>
    <scope>NUCLEOTIDE SEQUENCE [LARGE SCALE GENOMIC DNA]</scope>
</reference>
<reference evidence="1" key="1">
    <citation type="submission" date="2023-06" db="EMBL/GenBank/DDBJ databases">
        <authorList>
            <person name="Kurt Z."/>
        </authorList>
    </citation>
    <scope>NUCLEOTIDE SEQUENCE</scope>
</reference>
<protein>
    <submittedName>
        <fullName evidence="2">Hypothetical_protein</fullName>
    </submittedName>
</protein>
<keyword evidence="3" id="KW-1185">Reference proteome</keyword>
<organism evidence="1">
    <name type="scientific">Hexamita inflata</name>
    <dbReference type="NCBI Taxonomy" id="28002"/>
    <lineage>
        <taxon>Eukaryota</taxon>
        <taxon>Metamonada</taxon>
        <taxon>Diplomonadida</taxon>
        <taxon>Hexamitidae</taxon>
        <taxon>Hexamitinae</taxon>
        <taxon>Hexamita</taxon>
    </lineage>
</organism>
<evidence type="ECO:0000313" key="1">
    <source>
        <dbReference type="EMBL" id="CAI9928919.1"/>
    </source>
</evidence>
<evidence type="ECO:0000313" key="2">
    <source>
        <dbReference type="EMBL" id="CAL6004371.1"/>
    </source>
</evidence>
<name>A0AA86NZH7_9EUKA</name>
<proteinExistence type="predicted"/>
<sequence>MIITCISSNKVERLTLPKHTKLHYVYLKLCSIFQFTDFIFVVNGQIVPTNSQMNVEQISNNSTDCKLYCIRIAKSRQIEKQNEQFNVQVQEIIEKHRLHAEQQRQMDKYNSTFSKLCFEETNADFGLFE</sequence>
<dbReference type="EMBL" id="CAXDID020000049">
    <property type="protein sequence ID" value="CAL6004371.1"/>
    <property type="molecule type" value="Genomic_DNA"/>
</dbReference>
<dbReference type="EMBL" id="CATOUU010000424">
    <property type="protein sequence ID" value="CAI9928919.1"/>
    <property type="molecule type" value="Genomic_DNA"/>
</dbReference>
<accession>A0AA86NZH7</accession>
<evidence type="ECO:0000313" key="3">
    <source>
        <dbReference type="Proteomes" id="UP001642409"/>
    </source>
</evidence>
<dbReference type="Proteomes" id="UP001642409">
    <property type="component" value="Unassembled WGS sequence"/>
</dbReference>